<dbReference type="Proteomes" id="UP001224890">
    <property type="component" value="Unassembled WGS sequence"/>
</dbReference>
<dbReference type="RefSeq" id="XP_060432938.1">
    <property type="nucleotide sequence ID" value="XM_060574274.1"/>
</dbReference>
<dbReference type="AlphaFoldDB" id="A0AAJ0AT11"/>
<feature type="transmembrane region" description="Helical" evidence="1">
    <location>
        <begin position="145"/>
        <end position="164"/>
    </location>
</feature>
<keyword evidence="1" id="KW-0812">Transmembrane</keyword>
<accession>A0AAJ0AT11</accession>
<dbReference type="EMBL" id="JAHMHR010000009">
    <property type="protein sequence ID" value="KAK1689243.1"/>
    <property type="molecule type" value="Genomic_DNA"/>
</dbReference>
<evidence type="ECO:0000313" key="2">
    <source>
        <dbReference type="EMBL" id="KAK1689243.1"/>
    </source>
</evidence>
<keyword evidence="1" id="KW-1133">Transmembrane helix</keyword>
<evidence type="ECO:0000256" key="1">
    <source>
        <dbReference type="SAM" id="Phobius"/>
    </source>
</evidence>
<feature type="transmembrane region" description="Helical" evidence="1">
    <location>
        <begin position="195"/>
        <end position="212"/>
    </location>
</feature>
<dbReference type="GeneID" id="85458800"/>
<gene>
    <name evidence="2" type="ORF">BDP55DRAFT_654706</name>
</gene>
<feature type="transmembrane region" description="Helical" evidence="1">
    <location>
        <begin position="71"/>
        <end position="91"/>
    </location>
</feature>
<protein>
    <submittedName>
        <fullName evidence="2">Uncharacterized protein</fullName>
    </submittedName>
</protein>
<keyword evidence="3" id="KW-1185">Reference proteome</keyword>
<organism evidence="2 3">
    <name type="scientific">Colletotrichum godetiae</name>
    <dbReference type="NCBI Taxonomy" id="1209918"/>
    <lineage>
        <taxon>Eukaryota</taxon>
        <taxon>Fungi</taxon>
        <taxon>Dikarya</taxon>
        <taxon>Ascomycota</taxon>
        <taxon>Pezizomycotina</taxon>
        <taxon>Sordariomycetes</taxon>
        <taxon>Hypocreomycetidae</taxon>
        <taxon>Glomerellales</taxon>
        <taxon>Glomerellaceae</taxon>
        <taxon>Colletotrichum</taxon>
        <taxon>Colletotrichum acutatum species complex</taxon>
    </lineage>
</organism>
<feature type="transmembrane region" description="Helical" evidence="1">
    <location>
        <begin position="173"/>
        <end position="189"/>
    </location>
</feature>
<keyword evidence="1" id="KW-0472">Membrane</keyword>
<comment type="caution">
    <text evidence="2">The sequence shown here is derived from an EMBL/GenBank/DDBJ whole genome shotgun (WGS) entry which is preliminary data.</text>
</comment>
<proteinExistence type="predicted"/>
<evidence type="ECO:0000313" key="3">
    <source>
        <dbReference type="Proteomes" id="UP001224890"/>
    </source>
</evidence>
<name>A0AAJ0AT11_9PEZI</name>
<reference evidence="2" key="1">
    <citation type="submission" date="2021-06" db="EMBL/GenBank/DDBJ databases">
        <title>Comparative genomics, transcriptomics and evolutionary studies reveal genomic signatures of adaptation to plant cell wall in hemibiotrophic fungi.</title>
        <authorList>
            <consortium name="DOE Joint Genome Institute"/>
            <person name="Baroncelli R."/>
            <person name="Diaz J.F."/>
            <person name="Benocci T."/>
            <person name="Peng M."/>
            <person name="Battaglia E."/>
            <person name="Haridas S."/>
            <person name="Andreopoulos W."/>
            <person name="Labutti K."/>
            <person name="Pangilinan J."/>
            <person name="Floch G.L."/>
            <person name="Makela M.R."/>
            <person name="Henrissat B."/>
            <person name="Grigoriev I.V."/>
            <person name="Crouch J.A."/>
            <person name="De Vries R.P."/>
            <person name="Sukno S.A."/>
            <person name="Thon M.R."/>
        </authorList>
    </citation>
    <scope>NUCLEOTIDE SEQUENCE</scope>
    <source>
        <strain evidence="2">CBS 193.32</strain>
    </source>
</reference>
<sequence>MIMRENFSNVRVFNGFRNPRRPPPLTGYLSADIEKNGLGMEPLGDKISNLTSHASGSTSEDISDFKRPAKAILAATLILLGSSVLDLYAILGRGQTDLEKASSDDGGFPVEAHSSDEGWYWMWGDILGANMTSKAIRVLSSSTPAVLILGLVAYGTGASTLYHLNHRDKYRDTMLTGSILLGFCLGIVWEMDGQTILLRILPWTVLVALWLSNAKLRFYET</sequence>